<reference evidence="1 2" key="1">
    <citation type="journal article" date="2015" name="Genome Announc.">
        <title>Expanding the biotechnology potential of lactobacilli through comparative genomics of 213 strains and associated genera.</title>
        <authorList>
            <person name="Sun Z."/>
            <person name="Harris H.M."/>
            <person name="McCann A."/>
            <person name="Guo C."/>
            <person name="Argimon S."/>
            <person name="Zhang W."/>
            <person name="Yang X."/>
            <person name="Jeffery I.B."/>
            <person name="Cooney J.C."/>
            <person name="Kagawa T.F."/>
            <person name="Liu W."/>
            <person name="Song Y."/>
            <person name="Salvetti E."/>
            <person name="Wrobel A."/>
            <person name="Rasinkangas P."/>
            <person name="Parkhill J."/>
            <person name="Rea M.C."/>
            <person name="O'Sullivan O."/>
            <person name="Ritari J."/>
            <person name="Douillard F.P."/>
            <person name="Paul Ross R."/>
            <person name="Yang R."/>
            <person name="Briner A.E."/>
            <person name="Felis G.E."/>
            <person name="de Vos W.M."/>
            <person name="Barrangou R."/>
            <person name="Klaenhammer T.R."/>
            <person name="Caufield P.W."/>
            <person name="Cui Y."/>
            <person name="Zhang H."/>
            <person name="O'Toole P.W."/>
        </authorList>
    </citation>
    <scope>NUCLEOTIDE SEQUENCE [LARGE SCALE GENOMIC DNA]</scope>
    <source>
        <strain evidence="1 2">DSM 15429</strain>
    </source>
</reference>
<name>A0A0R1QVD3_9LACO</name>
<dbReference type="EMBL" id="AZFC01000035">
    <property type="protein sequence ID" value="KRL46772.1"/>
    <property type="molecule type" value="Genomic_DNA"/>
</dbReference>
<protein>
    <submittedName>
        <fullName evidence="1">Uncharacterized protein</fullName>
    </submittedName>
</protein>
<sequence>MKTPRNHFAKFIFHYNAFSSEMNRFRRMPATIDQLKKAPGKESPGAFLFIIS</sequence>
<comment type="caution">
    <text evidence="1">The sequence shown here is derived from an EMBL/GenBank/DDBJ whole genome shotgun (WGS) entry which is preliminary data.</text>
</comment>
<organism evidence="1 2">
    <name type="scientific">Levilactobacillus spicheri DSM 15429</name>
    <dbReference type="NCBI Taxonomy" id="1423805"/>
    <lineage>
        <taxon>Bacteria</taxon>
        <taxon>Bacillati</taxon>
        <taxon>Bacillota</taxon>
        <taxon>Bacilli</taxon>
        <taxon>Lactobacillales</taxon>
        <taxon>Lactobacillaceae</taxon>
        <taxon>Levilactobacillus</taxon>
    </lineage>
</organism>
<evidence type="ECO:0000313" key="2">
    <source>
        <dbReference type="Proteomes" id="UP000051835"/>
    </source>
</evidence>
<dbReference type="Proteomes" id="UP000051835">
    <property type="component" value="Unassembled WGS sequence"/>
</dbReference>
<dbReference type="AlphaFoldDB" id="A0A0R1QVD3"/>
<evidence type="ECO:0000313" key="1">
    <source>
        <dbReference type="EMBL" id="KRL46772.1"/>
    </source>
</evidence>
<gene>
    <name evidence="1" type="ORF">FD37_GL000244</name>
</gene>
<proteinExistence type="predicted"/>
<accession>A0A0R1QVD3</accession>